<comment type="caution">
    <text evidence="1">The sequence shown here is derived from an EMBL/GenBank/DDBJ whole genome shotgun (WGS) entry which is preliminary data.</text>
</comment>
<dbReference type="RefSeq" id="WP_341691245.1">
    <property type="nucleotide sequence ID" value="NZ_JBBYHS010000007.1"/>
</dbReference>
<gene>
    <name evidence="1" type="ORF">AAEO57_07675</name>
</gene>
<evidence type="ECO:0000313" key="2">
    <source>
        <dbReference type="Proteomes" id="UP001485226"/>
    </source>
</evidence>
<dbReference type="Proteomes" id="UP001485226">
    <property type="component" value="Unassembled WGS sequence"/>
</dbReference>
<sequence>MVRIVFLLYILFPVLCLSQNEKYNPKVSFAIETYAFLKGQNAALQKVAVQFPQLKPNVTSAQQSLKTVFGRAENNIKRFLKEELDNSQLKLLYIKIDSLLNQELLNPIEKEKYAHDFLLKIKERSYFVNNISVSKGILSFKYHDAPHQEITDGHVDFFTTENHPKAEKTSLKIPIPKSWLAEEAEMPETIQQFTSYYGNGNEKILIVVYDLPQELHSIKLTEKSILSFLPAQTKLIRTESVSIDDIPALMVEVEELLDYDNDPMKIRMLQFIFVQNQKLYCLQGSIGPVNEDEDLGFQIKKYEPLFRLVASGAEFEE</sequence>
<accession>A0ABU9IMI0</accession>
<reference evidence="1 2" key="1">
    <citation type="submission" date="2024-04" db="EMBL/GenBank/DDBJ databases">
        <title>Flavobacterium sp. DGU38 16S ribosomal RNA gene Genome sequencing and assembly.</title>
        <authorList>
            <person name="Park S."/>
        </authorList>
    </citation>
    <scope>NUCLEOTIDE SEQUENCE [LARGE SCALE GENOMIC DNA]</scope>
    <source>
        <strain evidence="1 2">DGU38</strain>
    </source>
</reference>
<protein>
    <submittedName>
        <fullName evidence="1">Uncharacterized protein</fullName>
    </submittedName>
</protein>
<name>A0ABU9IMI0_9FLAO</name>
<dbReference type="EMBL" id="JBBYHS010000007">
    <property type="protein sequence ID" value="MEL1253648.1"/>
    <property type="molecule type" value="Genomic_DNA"/>
</dbReference>
<evidence type="ECO:0000313" key="1">
    <source>
        <dbReference type="EMBL" id="MEL1253648.1"/>
    </source>
</evidence>
<proteinExistence type="predicted"/>
<organism evidence="1 2">
    <name type="scientific">Flavobacterium calami</name>
    <dbReference type="NCBI Taxonomy" id="3139144"/>
    <lineage>
        <taxon>Bacteria</taxon>
        <taxon>Pseudomonadati</taxon>
        <taxon>Bacteroidota</taxon>
        <taxon>Flavobacteriia</taxon>
        <taxon>Flavobacteriales</taxon>
        <taxon>Flavobacteriaceae</taxon>
        <taxon>Flavobacterium</taxon>
    </lineage>
</organism>
<keyword evidence="2" id="KW-1185">Reference proteome</keyword>